<dbReference type="PROSITE" id="PS01309">
    <property type="entry name" value="UPF0057"/>
    <property type="match status" value="1"/>
</dbReference>
<name>A0A9P4PZM6_9PEZI</name>
<evidence type="ECO:0000256" key="2">
    <source>
        <dbReference type="ARBA" id="ARBA00009530"/>
    </source>
</evidence>
<protein>
    <submittedName>
        <fullName evidence="7">UPF0057-domain-containing protein</fullName>
    </submittedName>
</protein>
<comment type="subcellular location">
    <subcellularLocation>
        <location evidence="1">Membrane</location>
    </subcellularLocation>
</comment>
<evidence type="ECO:0000313" key="7">
    <source>
        <dbReference type="EMBL" id="KAF2716765.1"/>
    </source>
</evidence>
<sequence>MASSGSDVCLYLLAIFVPPLAVVLKVGCGASFLINICLTIFGWIPGLIHAWWIVGRNDPARHK</sequence>
<evidence type="ECO:0000256" key="3">
    <source>
        <dbReference type="ARBA" id="ARBA00022692"/>
    </source>
</evidence>
<feature type="transmembrane region" description="Helical" evidence="6">
    <location>
        <begin position="9"/>
        <end position="26"/>
    </location>
</feature>
<evidence type="ECO:0000256" key="5">
    <source>
        <dbReference type="ARBA" id="ARBA00023136"/>
    </source>
</evidence>
<evidence type="ECO:0000256" key="6">
    <source>
        <dbReference type="SAM" id="Phobius"/>
    </source>
</evidence>
<dbReference type="PANTHER" id="PTHR21659">
    <property type="entry name" value="HYDROPHOBIC PROTEIN RCI2 LOW TEMPERATURE AND SALT RESPONSIVE PROTEIN LTI6 -RELATED"/>
    <property type="match status" value="1"/>
</dbReference>
<dbReference type="Pfam" id="PF01679">
    <property type="entry name" value="Pmp3"/>
    <property type="match status" value="1"/>
</dbReference>
<dbReference type="EMBL" id="MU003862">
    <property type="protein sequence ID" value="KAF2716765.1"/>
    <property type="molecule type" value="Genomic_DNA"/>
</dbReference>
<dbReference type="PANTHER" id="PTHR21659:SF112">
    <property type="entry name" value="PROTEIN SNA2-RELATED"/>
    <property type="match status" value="1"/>
</dbReference>
<accession>A0A9P4PZM6</accession>
<organism evidence="7 8">
    <name type="scientific">Polychaeton citri CBS 116435</name>
    <dbReference type="NCBI Taxonomy" id="1314669"/>
    <lineage>
        <taxon>Eukaryota</taxon>
        <taxon>Fungi</taxon>
        <taxon>Dikarya</taxon>
        <taxon>Ascomycota</taxon>
        <taxon>Pezizomycotina</taxon>
        <taxon>Dothideomycetes</taxon>
        <taxon>Dothideomycetidae</taxon>
        <taxon>Capnodiales</taxon>
        <taxon>Capnodiaceae</taxon>
        <taxon>Polychaeton</taxon>
    </lineage>
</organism>
<dbReference type="Proteomes" id="UP000799441">
    <property type="component" value="Unassembled WGS sequence"/>
</dbReference>
<reference evidence="7" key="1">
    <citation type="journal article" date="2020" name="Stud. Mycol.">
        <title>101 Dothideomycetes genomes: a test case for predicting lifestyles and emergence of pathogens.</title>
        <authorList>
            <person name="Haridas S."/>
            <person name="Albert R."/>
            <person name="Binder M."/>
            <person name="Bloem J."/>
            <person name="Labutti K."/>
            <person name="Salamov A."/>
            <person name="Andreopoulos B."/>
            <person name="Baker S."/>
            <person name="Barry K."/>
            <person name="Bills G."/>
            <person name="Bluhm B."/>
            <person name="Cannon C."/>
            <person name="Castanera R."/>
            <person name="Culley D."/>
            <person name="Daum C."/>
            <person name="Ezra D."/>
            <person name="Gonzalez J."/>
            <person name="Henrissat B."/>
            <person name="Kuo A."/>
            <person name="Liang C."/>
            <person name="Lipzen A."/>
            <person name="Lutzoni F."/>
            <person name="Magnuson J."/>
            <person name="Mondo S."/>
            <person name="Nolan M."/>
            <person name="Ohm R."/>
            <person name="Pangilinan J."/>
            <person name="Park H.-J."/>
            <person name="Ramirez L."/>
            <person name="Alfaro M."/>
            <person name="Sun H."/>
            <person name="Tritt A."/>
            <person name="Yoshinaga Y."/>
            <person name="Zwiers L.-H."/>
            <person name="Turgeon B."/>
            <person name="Goodwin S."/>
            <person name="Spatafora J."/>
            <person name="Crous P."/>
            <person name="Grigoriev I."/>
        </authorList>
    </citation>
    <scope>NUCLEOTIDE SEQUENCE</scope>
    <source>
        <strain evidence="7">CBS 116435</strain>
    </source>
</reference>
<comment type="caution">
    <text evidence="7">The sequence shown here is derived from an EMBL/GenBank/DDBJ whole genome shotgun (WGS) entry which is preliminary data.</text>
</comment>
<dbReference type="AlphaFoldDB" id="A0A9P4PZM6"/>
<evidence type="ECO:0000256" key="4">
    <source>
        <dbReference type="ARBA" id="ARBA00022989"/>
    </source>
</evidence>
<evidence type="ECO:0000256" key="1">
    <source>
        <dbReference type="ARBA" id="ARBA00004370"/>
    </source>
</evidence>
<keyword evidence="4 6" id="KW-1133">Transmembrane helix</keyword>
<dbReference type="OrthoDB" id="2802411at2759"/>
<dbReference type="InterPro" id="IPR000612">
    <property type="entry name" value="PMP3"/>
</dbReference>
<keyword evidence="5 6" id="KW-0472">Membrane</keyword>
<keyword evidence="8" id="KW-1185">Reference proteome</keyword>
<keyword evidence="3 6" id="KW-0812">Transmembrane</keyword>
<feature type="transmembrane region" description="Helical" evidence="6">
    <location>
        <begin position="32"/>
        <end position="54"/>
    </location>
</feature>
<dbReference type="GO" id="GO:0016020">
    <property type="term" value="C:membrane"/>
    <property type="evidence" value="ECO:0007669"/>
    <property type="project" value="UniProtKB-SubCell"/>
</dbReference>
<gene>
    <name evidence="7" type="ORF">K431DRAFT_289104</name>
</gene>
<proteinExistence type="inferred from homology"/>
<comment type="similarity">
    <text evidence="2">Belongs to the UPF0057 (PMP3) family.</text>
</comment>
<evidence type="ECO:0000313" key="8">
    <source>
        <dbReference type="Proteomes" id="UP000799441"/>
    </source>
</evidence>